<accession>A0ABW9R5S1</accession>
<evidence type="ECO:0000313" key="6">
    <source>
        <dbReference type="Proteomes" id="UP000480164"/>
    </source>
</evidence>
<dbReference type="SUPFAM" id="SSF75516">
    <property type="entry name" value="Pheromone-binding domain of LuxR-like quorum-sensing transcription factors"/>
    <property type="match status" value="1"/>
</dbReference>
<dbReference type="PANTHER" id="PTHR44688">
    <property type="entry name" value="DNA-BINDING TRANSCRIPTIONAL ACTIVATOR DEVR_DOSR"/>
    <property type="match status" value="1"/>
</dbReference>
<dbReference type="Pfam" id="PF00196">
    <property type="entry name" value="GerE"/>
    <property type="match status" value="1"/>
</dbReference>
<dbReference type="SMART" id="SM00421">
    <property type="entry name" value="HTH_LUXR"/>
    <property type="match status" value="1"/>
</dbReference>
<protein>
    <recommendedName>
        <fullName evidence="4">HTH luxR-type domain-containing protein</fullName>
    </recommendedName>
</protein>
<keyword evidence="2" id="KW-0238">DNA-binding</keyword>
<dbReference type="Proteomes" id="UP000480164">
    <property type="component" value="Unassembled WGS sequence"/>
</dbReference>
<evidence type="ECO:0000313" key="5">
    <source>
        <dbReference type="EMBL" id="MTD25474.1"/>
    </source>
</evidence>
<dbReference type="PROSITE" id="PS00622">
    <property type="entry name" value="HTH_LUXR_1"/>
    <property type="match status" value="1"/>
</dbReference>
<evidence type="ECO:0000256" key="3">
    <source>
        <dbReference type="ARBA" id="ARBA00023163"/>
    </source>
</evidence>
<keyword evidence="3" id="KW-0804">Transcription</keyword>
<dbReference type="InterPro" id="IPR036388">
    <property type="entry name" value="WH-like_DNA-bd_sf"/>
</dbReference>
<dbReference type="Gene3D" id="3.30.450.80">
    <property type="entry name" value="Transcription factor LuxR-like, autoinducer-binding domain"/>
    <property type="match status" value="1"/>
</dbReference>
<evidence type="ECO:0000259" key="4">
    <source>
        <dbReference type="PROSITE" id="PS50043"/>
    </source>
</evidence>
<keyword evidence="1" id="KW-0805">Transcription regulation</keyword>
<comment type="caution">
    <text evidence="5">The sequence shown here is derived from an EMBL/GenBank/DDBJ whole genome shotgun (WGS) entry which is preliminary data.</text>
</comment>
<proteinExistence type="predicted"/>
<dbReference type="InterPro" id="IPR016032">
    <property type="entry name" value="Sig_transdc_resp-reg_C-effctor"/>
</dbReference>
<reference evidence="5 6" key="1">
    <citation type="submission" date="2019-11" db="EMBL/GenBank/DDBJ databases">
        <title>Erwinia sp. nov., isolated from feces of birds in Tibet plateau of China.</title>
        <authorList>
            <person name="Ge Y."/>
        </authorList>
    </citation>
    <scope>NUCLEOTIDE SEQUENCE [LARGE SCALE GENOMIC DNA]</scope>
    <source>
        <strain evidence="5 6">J316</strain>
    </source>
</reference>
<organism evidence="5 6">
    <name type="scientific">Erwinia sorbitola</name>
    <dbReference type="NCBI Taxonomy" id="2681984"/>
    <lineage>
        <taxon>Bacteria</taxon>
        <taxon>Pseudomonadati</taxon>
        <taxon>Pseudomonadota</taxon>
        <taxon>Gammaproteobacteria</taxon>
        <taxon>Enterobacterales</taxon>
        <taxon>Erwiniaceae</taxon>
        <taxon>Erwinia</taxon>
    </lineage>
</organism>
<dbReference type="InterPro" id="IPR005143">
    <property type="entry name" value="TF_LuxR_autoind-bd_dom"/>
</dbReference>
<dbReference type="Gene3D" id="1.10.10.10">
    <property type="entry name" value="Winged helix-like DNA-binding domain superfamily/Winged helix DNA-binding domain"/>
    <property type="match status" value="1"/>
</dbReference>
<dbReference type="CDD" id="cd06170">
    <property type="entry name" value="LuxR_C_like"/>
    <property type="match status" value="1"/>
</dbReference>
<dbReference type="Pfam" id="PF03472">
    <property type="entry name" value="Autoind_bind"/>
    <property type="match status" value="1"/>
</dbReference>
<dbReference type="SUPFAM" id="SSF46894">
    <property type="entry name" value="C-terminal effector domain of the bipartite response regulators"/>
    <property type="match status" value="1"/>
</dbReference>
<dbReference type="InterPro" id="IPR036693">
    <property type="entry name" value="TF_LuxR_autoind-bd_dom_sf"/>
</dbReference>
<dbReference type="EMBL" id="WLZX01000001">
    <property type="protein sequence ID" value="MTD25474.1"/>
    <property type="molecule type" value="Genomic_DNA"/>
</dbReference>
<gene>
    <name evidence="5" type="ORF">GK011_00725</name>
</gene>
<dbReference type="PROSITE" id="PS50043">
    <property type="entry name" value="HTH_LUXR_2"/>
    <property type="match status" value="1"/>
</dbReference>
<dbReference type="InterPro" id="IPR000792">
    <property type="entry name" value="Tscrpt_reg_LuxR_C"/>
</dbReference>
<dbReference type="PRINTS" id="PR00038">
    <property type="entry name" value="HTHLUXR"/>
</dbReference>
<dbReference type="PANTHER" id="PTHR44688:SF16">
    <property type="entry name" value="DNA-BINDING TRANSCRIPTIONAL ACTIVATOR DEVR_DOSR"/>
    <property type="match status" value="1"/>
</dbReference>
<feature type="domain" description="HTH luxR-type" evidence="4">
    <location>
        <begin position="177"/>
        <end position="242"/>
    </location>
</feature>
<evidence type="ECO:0000256" key="1">
    <source>
        <dbReference type="ARBA" id="ARBA00023015"/>
    </source>
</evidence>
<keyword evidence="6" id="KW-1185">Reference proteome</keyword>
<sequence>MKVFKICRECVRIGRRVPCQPEKKVDHISESAIIAQAGDVLRQRLAPLGEIDFLYLRQNKLAPCEALVVTSHSQEWRQDYHQRRRYLKDPVVLAARQRVSPFNWQDCSRPNAGLCEAGSQCQRVKGYTFAVHDPQQQMSLLSIIRRHDNLTFSQDVIPRLADLQMLLVALHEKTVILRDDVPALSAREQEVLLWSSRGKTYGEVAVILGIQLSTVKFHIANATRKLGVSNGKHAIRRALELNYLPSSLY</sequence>
<evidence type="ECO:0000256" key="2">
    <source>
        <dbReference type="ARBA" id="ARBA00023125"/>
    </source>
</evidence>
<name>A0ABW9R5S1_9GAMM</name>